<reference evidence="3" key="1">
    <citation type="submission" date="2021-07" db="EMBL/GenBank/DDBJ databases">
        <authorList>
            <person name="Durling M."/>
        </authorList>
    </citation>
    <scope>NUCLEOTIDE SEQUENCE</scope>
</reference>
<feature type="region of interest" description="Disordered" evidence="1">
    <location>
        <begin position="1"/>
        <end position="242"/>
    </location>
</feature>
<gene>
    <name evidence="3" type="ORF">HYALB_00000276</name>
</gene>
<comment type="caution">
    <text evidence="3">The sequence shown here is derived from an EMBL/GenBank/DDBJ whole genome shotgun (WGS) entry which is preliminary data.</text>
</comment>
<sequence>MSPRSGIRNVMAASVEEREEVESPMARRERHRRFLENRRRRTTARELSEERTDYENYEKKKGNKKGGVWAEGTGSEAEAELGDGKKKPPPPPPSTPPVVSPPAVSPPATSWPPLATTKPAKTLLDAPNHAPPRKGAESPAKSDPPPLPPPPPPPPANTPAPPPAPVTTPSSSTSRSLSIATPITHAPFKGTLSTPETAKATPSPPPAPVAALPALANPPPPPPPPPASPSSTPVTSTSVSVAPPTTLLSSISTIPVPIPKATPQVPAAAAPPKVTPAGVPDPDANAQPGPGKRIGGSSTTPIAAGTAAPNIQATPAPESQPDVTVTRKDNRPRTIGITLGVIFGSLALIFFAWLLIGKKARQLRKRRDEEHEKEEIMFAGAGRGSSGIEPTTWNGATTDVPETSAPSVVSGNVGGIPAALPSYPVYTNQTTYPPTVTTPTMPDYVNKPAFAPAPLAVREREPEPEMDEAKAPASWRDSIATVSTIVSVARFRTVKSWAWDQRKRNLADSKIPDVPAMPPKAPYRQLD</sequence>
<feature type="compositionally biased region" description="Pro residues" evidence="1">
    <location>
        <begin position="216"/>
        <end position="228"/>
    </location>
</feature>
<feature type="transmembrane region" description="Helical" evidence="2">
    <location>
        <begin position="335"/>
        <end position="356"/>
    </location>
</feature>
<keyword evidence="2" id="KW-0812">Transmembrane</keyword>
<feature type="compositionally biased region" description="Low complexity" evidence="1">
    <location>
        <begin position="263"/>
        <end position="277"/>
    </location>
</feature>
<keyword evidence="4" id="KW-1185">Reference proteome</keyword>
<feature type="compositionally biased region" description="Basic and acidic residues" evidence="1">
    <location>
        <begin position="43"/>
        <end position="60"/>
    </location>
</feature>
<evidence type="ECO:0000256" key="1">
    <source>
        <dbReference type="SAM" id="MobiDB-lite"/>
    </source>
</evidence>
<proteinExistence type="predicted"/>
<name>A0A9N9LSN6_9HELO</name>
<protein>
    <submittedName>
        <fullName evidence="3">Uncharacterized protein</fullName>
    </submittedName>
</protein>
<feature type="compositionally biased region" description="Low complexity" evidence="1">
    <location>
        <begin position="167"/>
        <end position="182"/>
    </location>
</feature>
<keyword evidence="2" id="KW-0472">Membrane</keyword>
<feature type="compositionally biased region" description="Basic residues" evidence="1">
    <location>
        <begin position="28"/>
        <end position="42"/>
    </location>
</feature>
<feature type="region of interest" description="Disordered" evidence="1">
    <location>
        <begin position="505"/>
        <end position="527"/>
    </location>
</feature>
<feature type="compositionally biased region" description="Polar residues" evidence="1">
    <location>
        <begin position="388"/>
        <end position="406"/>
    </location>
</feature>
<feature type="compositionally biased region" description="Pro residues" evidence="1">
    <location>
        <begin position="142"/>
        <end position="166"/>
    </location>
</feature>
<feature type="compositionally biased region" description="Pro residues" evidence="1">
    <location>
        <begin position="89"/>
        <end position="105"/>
    </location>
</feature>
<feature type="compositionally biased region" description="Low complexity" evidence="1">
    <location>
        <begin position="229"/>
        <end position="242"/>
    </location>
</feature>
<dbReference type="AlphaFoldDB" id="A0A9N9LSN6"/>
<feature type="region of interest" description="Disordered" evidence="1">
    <location>
        <begin position="382"/>
        <end position="406"/>
    </location>
</feature>
<evidence type="ECO:0000256" key="2">
    <source>
        <dbReference type="SAM" id="Phobius"/>
    </source>
</evidence>
<organism evidence="3 4">
    <name type="scientific">Hymenoscyphus albidus</name>
    <dbReference type="NCBI Taxonomy" id="595503"/>
    <lineage>
        <taxon>Eukaryota</taxon>
        <taxon>Fungi</taxon>
        <taxon>Dikarya</taxon>
        <taxon>Ascomycota</taxon>
        <taxon>Pezizomycotina</taxon>
        <taxon>Leotiomycetes</taxon>
        <taxon>Helotiales</taxon>
        <taxon>Helotiaceae</taxon>
        <taxon>Hymenoscyphus</taxon>
    </lineage>
</organism>
<dbReference type="EMBL" id="CAJVRM010000296">
    <property type="protein sequence ID" value="CAG8979143.1"/>
    <property type="molecule type" value="Genomic_DNA"/>
</dbReference>
<dbReference type="OrthoDB" id="5411141at2759"/>
<dbReference type="Proteomes" id="UP000701801">
    <property type="component" value="Unassembled WGS sequence"/>
</dbReference>
<accession>A0A9N9LSN6</accession>
<evidence type="ECO:0000313" key="3">
    <source>
        <dbReference type="EMBL" id="CAG8979143.1"/>
    </source>
</evidence>
<keyword evidence="2" id="KW-1133">Transmembrane helix</keyword>
<feature type="region of interest" description="Disordered" evidence="1">
    <location>
        <begin position="263"/>
        <end position="327"/>
    </location>
</feature>
<evidence type="ECO:0000313" key="4">
    <source>
        <dbReference type="Proteomes" id="UP000701801"/>
    </source>
</evidence>